<evidence type="ECO:0000256" key="1">
    <source>
        <dbReference type="ARBA" id="ARBA00022679"/>
    </source>
</evidence>
<dbReference type="EMBL" id="BAAAPZ010000002">
    <property type="protein sequence ID" value="GAA2091063.1"/>
    <property type="molecule type" value="Genomic_DNA"/>
</dbReference>
<dbReference type="PROSITE" id="PS50989">
    <property type="entry name" value="COA_CT_CTER"/>
    <property type="match status" value="1"/>
</dbReference>
<dbReference type="Pfam" id="PF01039">
    <property type="entry name" value="Carboxyl_trans"/>
    <property type="match status" value="1"/>
</dbReference>
<reference evidence="4 5" key="1">
    <citation type="journal article" date="2019" name="Int. J. Syst. Evol. Microbiol.">
        <title>The Global Catalogue of Microorganisms (GCM) 10K type strain sequencing project: providing services to taxonomists for standard genome sequencing and annotation.</title>
        <authorList>
            <consortium name="The Broad Institute Genomics Platform"/>
            <consortium name="The Broad Institute Genome Sequencing Center for Infectious Disease"/>
            <person name="Wu L."/>
            <person name="Ma J."/>
        </authorList>
    </citation>
    <scope>NUCLEOTIDE SEQUENCE [LARGE SCALE GENOMIC DNA]</scope>
    <source>
        <strain evidence="4 5">JCM 15900</strain>
    </source>
</reference>
<dbReference type="InterPro" id="IPR034733">
    <property type="entry name" value="AcCoA_carboxyl_beta"/>
</dbReference>
<dbReference type="SUPFAM" id="SSF52096">
    <property type="entry name" value="ClpP/crotonase"/>
    <property type="match status" value="2"/>
</dbReference>
<gene>
    <name evidence="4" type="ORF">GCM10009823_07910</name>
</gene>
<dbReference type="RefSeq" id="WP_344335339.1">
    <property type="nucleotide sequence ID" value="NZ_BAAAPZ010000002.1"/>
</dbReference>
<dbReference type="PRINTS" id="PR01070">
    <property type="entry name" value="ACCCTRFRASEB"/>
</dbReference>
<protein>
    <submittedName>
        <fullName evidence="4">Carboxyl transferase domain-containing protein</fullName>
    </submittedName>
</protein>
<dbReference type="PANTHER" id="PTHR42995:SF5">
    <property type="entry name" value="ACETYL-COENZYME A CARBOXYLASE CARBOXYL TRANSFERASE SUBUNIT BETA, CHLOROPLASTIC"/>
    <property type="match status" value="1"/>
</dbReference>
<comment type="caution">
    <text evidence="4">The sequence shown here is derived from an EMBL/GenBank/DDBJ whole genome shotgun (WGS) entry which is preliminary data.</text>
</comment>
<proteinExistence type="predicted"/>
<dbReference type="PROSITE" id="PS50980">
    <property type="entry name" value="COA_CT_NTER"/>
    <property type="match status" value="1"/>
</dbReference>
<accession>A0ABN2WGB5</accession>
<dbReference type="PANTHER" id="PTHR42995">
    <property type="entry name" value="ACETYL-COENZYME A CARBOXYLASE CARBOXYL TRANSFERASE SUBUNIT BETA, CHLOROPLASTIC"/>
    <property type="match status" value="1"/>
</dbReference>
<dbReference type="InterPro" id="IPR029045">
    <property type="entry name" value="ClpP/crotonase-like_dom_sf"/>
</dbReference>
<dbReference type="GO" id="GO:0016740">
    <property type="term" value="F:transferase activity"/>
    <property type="evidence" value="ECO:0007669"/>
    <property type="project" value="UniProtKB-KW"/>
</dbReference>
<sequence>MAKRLSSRELIDMVVDTGSFVSWDSTPIVPGAGVSEEYASELAAAQEKSGVDEAVVTGEGLIHGRRVCVIACEFRFLAGSIGVAAAQRLVEAFERATMEGLPVLAGPASGGTRMQEGTVAFLSMVKITAAVTAHKRAGLPFLVYLRHPTTGGVFASWGSLGHVTVAEPDALIGFLGPRVFEQLYGKEFPAGVQSGENLQRRGLIDAVLPPERLHVTVSRVLEVLLGARELPAAVPDPDSRPHEPDERPAWDVITASRRAERPGVRDLLRHGATHVLPLRGTGEGEKDPGLLLALARFGSAPCVVLGQDRFRQDRREPMGPAALREARRGMRLSAELGIPLVTIIDTPGAALSKEAEEGGMAGEIARSLADLINLSAPSVSVIMGEGSGGGALALVPADRVLSAQNGWLSPLPPEGASAIVHRDTEHAAEMAQQQQVQAAALERSGVIDRIVAEPVDASDDPRGFVERLSATLEYELITLMRTPAYLRQDTRIAKYRRLGL</sequence>
<dbReference type="InterPro" id="IPR011762">
    <property type="entry name" value="COA_CT_N"/>
</dbReference>
<organism evidence="4 5">
    <name type="scientific">Brevibacterium salitolerans</name>
    <dbReference type="NCBI Taxonomy" id="1403566"/>
    <lineage>
        <taxon>Bacteria</taxon>
        <taxon>Bacillati</taxon>
        <taxon>Actinomycetota</taxon>
        <taxon>Actinomycetes</taxon>
        <taxon>Micrococcales</taxon>
        <taxon>Brevibacteriaceae</taxon>
        <taxon>Brevibacterium</taxon>
    </lineage>
</organism>
<dbReference type="Proteomes" id="UP001500984">
    <property type="component" value="Unassembled WGS sequence"/>
</dbReference>
<name>A0ABN2WGB5_9MICO</name>
<keyword evidence="5" id="KW-1185">Reference proteome</keyword>
<feature type="domain" description="CoA carboxyltransferase C-terminal" evidence="3">
    <location>
        <begin position="237"/>
        <end position="478"/>
    </location>
</feature>
<dbReference type="Gene3D" id="3.90.226.10">
    <property type="entry name" value="2-enoyl-CoA Hydratase, Chain A, domain 1"/>
    <property type="match status" value="2"/>
</dbReference>
<evidence type="ECO:0000259" key="3">
    <source>
        <dbReference type="PROSITE" id="PS50989"/>
    </source>
</evidence>
<dbReference type="InterPro" id="IPR000438">
    <property type="entry name" value="Acetyl_CoA_COase_Trfase_b_su"/>
</dbReference>
<dbReference type="InterPro" id="IPR011763">
    <property type="entry name" value="COA_CT_C"/>
</dbReference>
<evidence type="ECO:0000313" key="5">
    <source>
        <dbReference type="Proteomes" id="UP001500984"/>
    </source>
</evidence>
<evidence type="ECO:0000259" key="2">
    <source>
        <dbReference type="PROSITE" id="PS50980"/>
    </source>
</evidence>
<evidence type="ECO:0000313" key="4">
    <source>
        <dbReference type="EMBL" id="GAA2091063.1"/>
    </source>
</evidence>
<feature type="domain" description="CoA carboxyltransferase N-terminal" evidence="2">
    <location>
        <begin position="1"/>
        <end position="239"/>
    </location>
</feature>
<keyword evidence="1 4" id="KW-0808">Transferase</keyword>